<proteinExistence type="predicted"/>
<accession>A0A1A9UGS5</accession>
<dbReference type="Proteomes" id="UP000078200">
    <property type="component" value="Unassembled WGS sequence"/>
</dbReference>
<keyword evidence="2" id="KW-1185">Reference proteome</keyword>
<evidence type="ECO:0000313" key="2">
    <source>
        <dbReference type="Proteomes" id="UP000078200"/>
    </source>
</evidence>
<dbReference type="STRING" id="7395.A0A1A9UGS5"/>
<evidence type="ECO:0000313" key="1">
    <source>
        <dbReference type="EnsemblMetazoa" id="GAUT004367-PA"/>
    </source>
</evidence>
<name>A0A1A9UGS5_GLOAU</name>
<reference evidence="1" key="1">
    <citation type="submission" date="2020-05" db="UniProtKB">
        <authorList>
            <consortium name="EnsemblMetazoa"/>
        </authorList>
    </citation>
    <scope>IDENTIFICATION</scope>
    <source>
        <strain evidence="1">TTRI</strain>
    </source>
</reference>
<dbReference type="AlphaFoldDB" id="A0A1A9UGS5"/>
<dbReference type="EnsemblMetazoa" id="GAUT004367-RA">
    <property type="protein sequence ID" value="GAUT004367-PA"/>
    <property type="gene ID" value="GAUT004367"/>
</dbReference>
<dbReference type="VEuPathDB" id="VectorBase:GAUT004367"/>
<organism evidence="1 2">
    <name type="scientific">Glossina austeni</name>
    <name type="common">Savannah tsetse fly</name>
    <dbReference type="NCBI Taxonomy" id="7395"/>
    <lineage>
        <taxon>Eukaryota</taxon>
        <taxon>Metazoa</taxon>
        <taxon>Ecdysozoa</taxon>
        <taxon>Arthropoda</taxon>
        <taxon>Hexapoda</taxon>
        <taxon>Insecta</taxon>
        <taxon>Pterygota</taxon>
        <taxon>Neoptera</taxon>
        <taxon>Endopterygota</taxon>
        <taxon>Diptera</taxon>
        <taxon>Brachycera</taxon>
        <taxon>Muscomorpha</taxon>
        <taxon>Hippoboscoidea</taxon>
        <taxon>Glossinidae</taxon>
        <taxon>Glossina</taxon>
    </lineage>
</organism>
<sequence length="160" mass="18654">MRNTIESNIDERQYWLAQVLQVFFLKEKRAARNTATGSNYKIRMKGIEMKTTYSCILAFWSASPQESIPKKKIKPSHPFEKCKQRARAEAAEISTFKWVSCGDSGTDKTTFVKRYMTEEFEKKYLHLEGNLTHSKRGILEDDECYDNKNLTTNTSLRVNH</sequence>
<protein>
    <submittedName>
        <fullName evidence="1">Uncharacterized protein</fullName>
    </submittedName>
</protein>